<evidence type="ECO:0000256" key="3">
    <source>
        <dbReference type="ARBA" id="ARBA00022448"/>
    </source>
</evidence>
<reference evidence="9" key="3">
    <citation type="journal article" date="2016" name="Gigascience">
        <title>De novo construction of an expanded transcriptome assembly for the western tarnished plant bug, Lygus hesperus.</title>
        <authorList>
            <person name="Tassone E.E."/>
            <person name="Geib S.M."/>
            <person name="Hall B."/>
            <person name="Fabrick J.A."/>
            <person name="Brent C.S."/>
            <person name="Hull J.J."/>
        </authorList>
    </citation>
    <scope>NUCLEOTIDE SEQUENCE</scope>
</reference>
<evidence type="ECO:0000256" key="7">
    <source>
        <dbReference type="SAM" id="Phobius"/>
    </source>
</evidence>
<evidence type="ECO:0000313" key="9">
    <source>
        <dbReference type="EMBL" id="JAQ18583.1"/>
    </source>
</evidence>
<evidence type="ECO:0000256" key="5">
    <source>
        <dbReference type="ARBA" id="ARBA00022989"/>
    </source>
</evidence>
<dbReference type="EMBL" id="GBHO01033032">
    <property type="protein sequence ID" value="JAG10572.1"/>
    <property type="molecule type" value="Transcribed_RNA"/>
</dbReference>
<dbReference type="Pfam" id="PF01733">
    <property type="entry name" value="Nucleoside_tran"/>
    <property type="match status" value="1"/>
</dbReference>
<comment type="similarity">
    <text evidence="2">Belongs to the SLC29A/ENT transporter (TC 2.A.57) family.</text>
</comment>
<evidence type="ECO:0000256" key="6">
    <source>
        <dbReference type="ARBA" id="ARBA00023136"/>
    </source>
</evidence>
<gene>
    <name evidence="8" type="ORF">CM83_26056</name>
    <name evidence="9" type="ORF">g.93666</name>
</gene>
<evidence type="ECO:0008006" key="10">
    <source>
        <dbReference type="Google" id="ProtNLM"/>
    </source>
</evidence>
<name>A0A0A9WQ51_LYGHE</name>
<reference evidence="8" key="2">
    <citation type="submission" date="2014-07" db="EMBL/GenBank/DDBJ databases">
        <authorList>
            <person name="Hull J."/>
        </authorList>
    </citation>
    <scope>NUCLEOTIDE SEQUENCE</scope>
</reference>
<evidence type="ECO:0000256" key="4">
    <source>
        <dbReference type="ARBA" id="ARBA00022692"/>
    </source>
</evidence>
<comment type="subcellular location">
    <subcellularLocation>
        <location evidence="1">Membrane</location>
        <topology evidence="1">Multi-pass membrane protein</topology>
    </subcellularLocation>
</comment>
<feature type="transmembrane region" description="Helical" evidence="7">
    <location>
        <begin position="104"/>
        <end position="123"/>
    </location>
</feature>
<dbReference type="InterPro" id="IPR002259">
    <property type="entry name" value="Eqnu_transpt"/>
</dbReference>
<feature type="transmembrane region" description="Helical" evidence="7">
    <location>
        <begin position="144"/>
        <end position="164"/>
    </location>
</feature>
<keyword evidence="3" id="KW-0813">Transport</keyword>
<dbReference type="GO" id="GO:0005337">
    <property type="term" value="F:nucleoside transmembrane transporter activity"/>
    <property type="evidence" value="ECO:0007669"/>
    <property type="project" value="InterPro"/>
</dbReference>
<feature type="transmembrane region" description="Helical" evidence="7">
    <location>
        <begin position="77"/>
        <end position="98"/>
    </location>
</feature>
<dbReference type="PANTHER" id="PTHR10332:SF10">
    <property type="entry name" value="EQUILIBRATIVE NUCLEOSIDE TRANSPORTER 4"/>
    <property type="match status" value="1"/>
</dbReference>
<evidence type="ECO:0000256" key="2">
    <source>
        <dbReference type="ARBA" id="ARBA00007965"/>
    </source>
</evidence>
<dbReference type="PANTHER" id="PTHR10332">
    <property type="entry name" value="EQUILIBRATIVE NUCLEOSIDE TRANSPORTER"/>
    <property type="match status" value="1"/>
</dbReference>
<dbReference type="AlphaFoldDB" id="A0A0A9WQ51"/>
<accession>A0A0A9WQ51</accession>
<dbReference type="GO" id="GO:0005886">
    <property type="term" value="C:plasma membrane"/>
    <property type="evidence" value="ECO:0007669"/>
    <property type="project" value="TreeGrafter"/>
</dbReference>
<feature type="transmembrane region" description="Helical" evidence="7">
    <location>
        <begin position="176"/>
        <end position="196"/>
    </location>
</feature>
<feature type="transmembrane region" description="Helical" evidence="7">
    <location>
        <begin position="39"/>
        <end position="65"/>
    </location>
</feature>
<sequence length="197" mass="21484">MIGVSILMPLNAIFSAPGYMVNYYKYVTNDPDAKPNNPTFWANILTFYNVASVVTQIICGPTVVTPIMSKLSLRTRFTAALLLMMVEVFVVLMMPIGNGVSQKSAIVSFFIVTIVSGAGKSYLEATSYATVGTMPPKFMSALMFGCGFSGVISSVLQCIVKSSYSDTYESVHAQAYLYFSLTLVFMIFALIMALSLR</sequence>
<keyword evidence="4 7" id="KW-0812">Transmembrane</keyword>
<proteinExistence type="inferred from homology"/>
<organism evidence="8">
    <name type="scientific">Lygus hesperus</name>
    <name type="common">Western plant bug</name>
    <dbReference type="NCBI Taxonomy" id="30085"/>
    <lineage>
        <taxon>Eukaryota</taxon>
        <taxon>Metazoa</taxon>
        <taxon>Ecdysozoa</taxon>
        <taxon>Arthropoda</taxon>
        <taxon>Hexapoda</taxon>
        <taxon>Insecta</taxon>
        <taxon>Pterygota</taxon>
        <taxon>Neoptera</taxon>
        <taxon>Paraneoptera</taxon>
        <taxon>Hemiptera</taxon>
        <taxon>Heteroptera</taxon>
        <taxon>Panheteroptera</taxon>
        <taxon>Cimicomorpha</taxon>
        <taxon>Miridae</taxon>
        <taxon>Mirini</taxon>
        <taxon>Lygus</taxon>
    </lineage>
</organism>
<keyword evidence="5 7" id="KW-1133">Transmembrane helix</keyword>
<evidence type="ECO:0000313" key="8">
    <source>
        <dbReference type="EMBL" id="JAG10572.1"/>
    </source>
</evidence>
<evidence type="ECO:0000256" key="1">
    <source>
        <dbReference type="ARBA" id="ARBA00004141"/>
    </source>
</evidence>
<protein>
    <recommendedName>
        <fullName evidence="10">Equilibrative nucleoside transporter 1</fullName>
    </recommendedName>
</protein>
<keyword evidence="6 7" id="KW-0472">Membrane</keyword>
<reference evidence="8" key="1">
    <citation type="journal article" date="2014" name="PLoS ONE">
        <title>Transcriptome-Based Identification of ABC Transporters in the Western Tarnished Plant Bug Lygus hesperus.</title>
        <authorList>
            <person name="Hull J.J."/>
            <person name="Chaney K."/>
            <person name="Geib S.M."/>
            <person name="Fabrick J.A."/>
            <person name="Brent C.S."/>
            <person name="Walsh D."/>
            <person name="Lavine L.C."/>
        </authorList>
    </citation>
    <scope>NUCLEOTIDE SEQUENCE</scope>
</reference>
<dbReference type="EMBL" id="GDHC01000046">
    <property type="protein sequence ID" value="JAQ18583.1"/>
    <property type="molecule type" value="Transcribed_RNA"/>
</dbReference>